<feature type="transmembrane region" description="Helical" evidence="1">
    <location>
        <begin position="102"/>
        <end position="119"/>
    </location>
</feature>
<evidence type="ECO:0000313" key="3">
    <source>
        <dbReference type="Proteomes" id="UP000000493"/>
    </source>
</evidence>
<keyword evidence="1" id="KW-0472">Membrane</keyword>
<dbReference type="InterPro" id="IPR021257">
    <property type="entry name" value="DUF2809"/>
</dbReference>
<keyword evidence="3" id="KW-1185">Reference proteome</keyword>
<feature type="transmembrane region" description="Helical" evidence="1">
    <location>
        <begin position="58"/>
        <end position="82"/>
    </location>
</feature>
<evidence type="ECO:0008006" key="4">
    <source>
        <dbReference type="Google" id="ProtNLM"/>
    </source>
</evidence>
<organism evidence="2 3">
    <name type="scientific">Runella slithyformis (strain ATCC 29530 / DSM 19594 / LMG 11500 / NCIMB 11436 / LSU 4)</name>
    <dbReference type="NCBI Taxonomy" id="761193"/>
    <lineage>
        <taxon>Bacteria</taxon>
        <taxon>Pseudomonadati</taxon>
        <taxon>Bacteroidota</taxon>
        <taxon>Cytophagia</taxon>
        <taxon>Cytophagales</taxon>
        <taxon>Spirosomataceae</taxon>
        <taxon>Runella</taxon>
    </lineage>
</organism>
<protein>
    <recommendedName>
        <fullName evidence="4">DUF2809 domain-containing protein</fullName>
    </recommendedName>
</protein>
<reference evidence="3" key="1">
    <citation type="submission" date="2011-06" db="EMBL/GenBank/DDBJ databases">
        <title>The complete genome of chromosome of Runella slithyformis DSM 19594.</title>
        <authorList>
            <consortium name="US DOE Joint Genome Institute (JGI-PGF)"/>
            <person name="Lucas S."/>
            <person name="Han J."/>
            <person name="Lapidus A."/>
            <person name="Bruce D."/>
            <person name="Goodwin L."/>
            <person name="Pitluck S."/>
            <person name="Peters L."/>
            <person name="Kyrpides N."/>
            <person name="Mavromatis K."/>
            <person name="Ivanova N."/>
            <person name="Ovchinnikova G."/>
            <person name="Zhang X."/>
            <person name="Misra M."/>
            <person name="Detter J.C."/>
            <person name="Tapia R."/>
            <person name="Han C."/>
            <person name="Land M."/>
            <person name="Hauser L."/>
            <person name="Markowitz V."/>
            <person name="Cheng J.-F."/>
            <person name="Hugenholtz P."/>
            <person name="Woyke T."/>
            <person name="Wu D."/>
            <person name="Tindall B."/>
            <person name="Faehrich R."/>
            <person name="Brambilla E."/>
            <person name="Klenk H.-P."/>
            <person name="Eisen J.A."/>
        </authorList>
    </citation>
    <scope>NUCLEOTIDE SEQUENCE [LARGE SCALE GENOMIC DNA]</scope>
    <source>
        <strain evidence="3">ATCC 29530 / DSM 19594 / LMG 11500 / NCIMB 11436 / LSU 4</strain>
    </source>
</reference>
<keyword evidence="1" id="KW-1133">Transmembrane helix</keyword>
<dbReference type="Pfam" id="PF10990">
    <property type="entry name" value="DUF2809"/>
    <property type="match status" value="1"/>
</dbReference>
<dbReference type="Proteomes" id="UP000000493">
    <property type="component" value="Chromosome"/>
</dbReference>
<evidence type="ECO:0000313" key="2">
    <source>
        <dbReference type="EMBL" id="AEI51153.1"/>
    </source>
</evidence>
<dbReference type="RefSeq" id="WP_013930438.1">
    <property type="nucleotide sequence ID" value="NC_015703.1"/>
</dbReference>
<dbReference type="KEGG" id="rsi:Runsl_4841"/>
<dbReference type="AlphaFoldDB" id="A0A7U4E7Z3"/>
<proteinExistence type="predicted"/>
<sequence>MALHKPYLLLALVLLLTEIAIALFVNDAFLRPIGGDFLVVLLLYTTVRGLTRFKFYPALIGVLLFCYLIEAMQYIHFIQIIGWEKITIARVVMGTYFSWEDMLAYTAGALFILFIETKYNPTLSKWTAS</sequence>
<dbReference type="EMBL" id="CP002859">
    <property type="protein sequence ID" value="AEI51153.1"/>
    <property type="molecule type" value="Genomic_DNA"/>
</dbReference>
<accession>A0A7U4E7Z3</accession>
<gene>
    <name evidence="2" type="ordered locus">Runsl_4841</name>
</gene>
<feature type="transmembrane region" description="Helical" evidence="1">
    <location>
        <begin position="32"/>
        <end position="51"/>
    </location>
</feature>
<keyword evidence="1" id="KW-0812">Transmembrane</keyword>
<name>A0A7U4E7Z3_RUNSL</name>
<reference evidence="2 3" key="2">
    <citation type="journal article" date="2012" name="Stand. Genomic Sci.">
        <title>Complete genome sequence of the aquatic bacterium Runella slithyformis type strain (LSU 4(T)).</title>
        <authorList>
            <person name="Copeland A."/>
            <person name="Zhang X."/>
            <person name="Misra M."/>
            <person name="Lapidus A."/>
            <person name="Nolan M."/>
            <person name="Lucas S."/>
            <person name="Deshpande S."/>
            <person name="Cheng J.F."/>
            <person name="Tapia R."/>
            <person name="Goodwin L.A."/>
            <person name="Pitluck S."/>
            <person name="Liolios K."/>
            <person name="Pagani I."/>
            <person name="Ivanova N."/>
            <person name="Mikhailova N."/>
            <person name="Pati A."/>
            <person name="Chen A."/>
            <person name="Palaniappan K."/>
            <person name="Land M."/>
            <person name="Hauser L."/>
            <person name="Pan C."/>
            <person name="Jeffries C.D."/>
            <person name="Detter J.C."/>
            <person name="Brambilla E.M."/>
            <person name="Rohde M."/>
            <person name="Djao O.D."/>
            <person name="Goker M."/>
            <person name="Sikorski J."/>
            <person name="Tindall B.J."/>
            <person name="Woyke T."/>
            <person name="Bristow J."/>
            <person name="Eisen J.A."/>
            <person name="Markowitz V."/>
            <person name="Hugenholtz P."/>
            <person name="Kyrpides N.C."/>
            <person name="Klenk H.P."/>
            <person name="Mavromatis K."/>
        </authorList>
    </citation>
    <scope>NUCLEOTIDE SEQUENCE [LARGE SCALE GENOMIC DNA]</scope>
    <source>
        <strain evidence="3">ATCC 29530 / DSM 19594 / LMG 11500 / NCIMB 11436 / LSU 4</strain>
    </source>
</reference>
<evidence type="ECO:0000256" key="1">
    <source>
        <dbReference type="SAM" id="Phobius"/>
    </source>
</evidence>